<dbReference type="InterPro" id="IPR003838">
    <property type="entry name" value="ABC3_permease_C"/>
</dbReference>
<evidence type="ECO:0000256" key="2">
    <source>
        <dbReference type="ARBA" id="ARBA00022475"/>
    </source>
</evidence>
<feature type="transmembrane region" description="Helical" evidence="6">
    <location>
        <begin position="612"/>
        <end position="631"/>
    </location>
</feature>
<feature type="transmembrane region" description="Helical" evidence="6">
    <location>
        <begin position="344"/>
        <end position="362"/>
    </location>
</feature>
<reference evidence="8 9" key="1">
    <citation type="journal article" date="2023" name="Microbiol. Spectr.">
        <title>Symbiosis of Carpenter Bees with Uncharacterized Lactic Acid Bacteria Showing NAD Auxotrophy.</title>
        <authorList>
            <person name="Kawasaki S."/>
            <person name="Ozawa K."/>
            <person name="Mori T."/>
            <person name="Yamamoto A."/>
            <person name="Ito M."/>
            <person name="Ohkuma M."/>
            <person name="Sakamoto M."/>
            <person name="Matsutani M."/>
        </authorList>
    </citation>
    <scope>NUCLEOTIDE SEQUENCE [LARGE SCALE GENOMIC DNA]</scope>
    <source>
        <strain evidence="8 9">XA3</strain>
    </source>
</reference>
<evidence type="ECO:0000313" key="9">
    <source>
        <dbReference type="Proteomes" id="UP001321861"/>
    </source>
</evidence>
<dbReference type="KEGG" id="xap:XA3_15720"/>
<protein>
    <submittedName>
        <fullName evidence="8">Permease</fullName>
    </submittedName>
</protein>
<dbReference type="AlphaFoldDB" id="A0AAU9DKQ3"/>
<dbReference type="PANTHER" id="PTHR30287:SF2">
    <property type="entry name" value="BLL1001 PROTEIN"/>
    <property type="match status" value="1"/>
</dbReference>
<keyword evidence="4 6" id="KW-1133">Transmembrane helix</keyword>
<dbReference type="GO" id="GO:0005886">
    <property type="term" value="C:plasma membrane"/>
    <property type="evidence" value="ECO:0007669"/>
    <property type="project" value="UniProtKB-SubCell"/>
</dbReference>
<feature type="transmembrane region" description="Helical" evidence="6">
    <location>
        <begin position="248"/>
        <end position="268"/>
    </location>
</feature>
<proteinExistence type="predicted"/>
<evidence type="ECO:0000256" key="6">
    <source>
        <dbReference type="SAM" id="Phobius"/>
    </source>
</evidence>
<dbReference type="PROSITE" id="PS51257">
    <property type="entry name" value="PROKAR_LIPOPROTEIN"/>
    <property type="match status" value="1"/>
</dbReference>
<keyword evidence="9" id="KW-1185">Reference proteome</keyword>
<feature type="transmembrane region" description="Helical" evidence="6">
    <location>
        <begin position="664"/>
        <end position="686"/>
    </location>
</feature>
<keyword evidence="3 6" id="KW-0812">Transmembrane</keyword>
<evidence type="ECO:0000259" key="7">
    <source>
        <dbReference type="Pfam" id="PF02687"/>
    </source>
</evidence>
<organism evidence="8 9">
    <name type="scientific">Xylocopilactobacillus apicola</name>
    <dbReference type="NCBI Taxonomy" id="2932184"/>
    <lineage>
        <taxon>Bacteria</taxon>
        <taxon>Bacillati</taxon>
        <taxon>Bacillota</taxon>
        <taxon>Bacilli</taxon>
        <taxon>Lactobacillales</taxon>
        <taxon>Lactobacillaceae</taxon>
        <taxon>Xylocopilactobacillus</taxon>
    </lineage>
</organism>
<accession>A0AAU9DKQ3</accession>
<sequence>MMLLKKLFKDLQANKGQFIAIFLIIFIGCLVFSGLNATWYGMQKQSNDYYHRTNLADYWLIGSNITSEIKSEVTKIRSVKDAERRFTSRVGDNKDHSATIELNYVESNKISKSILVDGAPFNIKLRGIWLDKDYAKSHHLKVGDYLSVSLGPKIQIKGLIMNPEYVYPLGSNGQLLPDHQKFGFGFLSYQAYFKNQKNLPPFNQLLIKGPHSVKSQISNITNINYLKARENTSSDRMLQDKIKQFRTLSTIFPTLFFIVAILITWTTMSRVLKNQRIQIGILSALGFKKKTLLRHYLFYGVVISLPASVVGYLLGPILLPPIIYRSLSMFSLTEWKASQPNYDLLIVLISIFVTIIAIYFSCQKILAEKLTDCLKSPRTNTIKVRMLSKHLSFAAKWNLADCLNNKTRSITIIIAVASCMALMLTALGLKDSLNDIIDWQYHQIAKYETKIVLQPHQPLPNISGERIEEQIIEIKTKHQSNLENLTVYENSQPRMIQLTDLHRNHFLLSSEGLAVSYRLAEKIHLTKGQQIKWRLISGHRWHQTKISDVYRVPINQGFSTTKSFLAKQEEFFQPTAILSSKTNINKNSVQQTISVDSEKNNIKEMILSMSKLVSLLIIAATFLMTVVLYNLGKLSSSERDREINTLKVLGFKNKTLRKIFKSELQFLTVIGIVIGMPIAFLLLNQILKMMGSTTDMMLVVNFTTIFVAVIGTFITANIVNTFLSRQINKANLVEALKSID</sequence>
<dbReference type="RefSeq" id="WP_317634940.1">
    <property type="nucleotide sequence ID" value="NZ_AP026802.1"/>
</dbReference>
<keyword evidence="2" id="KW-1003">Cell membrane</keyword>
<dbReference type="PANTHER" id="PTHR30287">
    <property type="entry name" value="MEMBRANE COMPONENT OF PREDICTED ABC SUPERFAMILY METABOLITE UPTAKE TRANSPORTER"/>
    <property type="match status" value="1"/>
</dbReference>
<feature type="transmembrane region" description="Helical" evidence="6">
    <location>
        <begin position="20"/>
        <end position="42"/>
    </location>
</feature>
<evidence type="ECO:0000256" key="1">
    <source>
        <dbReference type="ARBA" id="ARBA00004651"/>
    </source>
</evidence>
<evidence type="ECO:0000256" key="5">
    <source>
        <dbReference type="ARBA" id="ARBA00023136"/>
    </source>
</evidence>
<feature type="transmembrane region" description="Helical" evidence="6">
    <location>
        <begin position="296"/>
        <end position="324"/>
    </location>
</feature>
<dbReference type="InterPro" id="IPR038766">
    <property type="entry name" value="Membrane_comp_ABC_pdt"/>
</dbReference>
<keyword evidence="5 6" id="KW-0472">Membrane</keyword>
<gene>
    <name evidence="8" type="ORF">XA3_15720</name>
</gene>
<evidence type="ECO:0000256" key="3">
    <source>
        <dbReference type="ARBA" id="ARBA00022692"/>
    </source>
</evidence>
<dbReference type="EMBL" id="AP026802">
    <property type="protein sequence ID" value="BDR59131.1"/>
    <property type="molecule type" value="Genomic_DNA"/>
</dbReference>
<name>A0AAU9DKQ3_9LACO</name>
<feature type="domain" description="ABC3 transporter permease C-terminal" evidence="7">
    <location>
        <begin position="251"/>
        <end position="360"/>
    </location>
</feature>
<feature type="transmembrane region" description="Helical" evidence="6">
    <location>
        <begin position="698"/>
        <end position="719"/>
    </location>
</feature>
<dbReference type="Proteomes" id="UP001321861">
    <property type="component" value="Chromosome"/>
</dbReference>
<feature type="domain" description="ABC3 transporter permease C-terminal" evidence="7">
    <location>
        <begin position="615"/>
        <end position="731"/>
    </location>
</feature>
<evidence type="ECO:0000256" key="4">
    <source>
        <dbReference type="ARBA" id="ARBA00022989"/>
    </source>
</evidence>
<comment type="subcellular location">
    <subcellularLocation>
        <location evidence="1">Cell membrane</location>
        <topology evidence="1">Multi-pass membrane protein</topology>
    </subcellularLocation>
</comment>
<evidence type="ECO:0000313" key="8">
    <source>
        <dbReference type="EMBL" id="BDR59131.1"/>
    </source>
</evidence>
<dbReference type="Pfam" id="PF02687">
    <property type="entry name" value="FtsX"/>
    <property type="match status" value="2"/>
</dbReference>
<feature type="transmembrane region" description="Helical" evidence="6">
    <location>
        <begin position="410"/>
        <end position="429"/>
    </location>
</feature>